<name>A0AAV2T8B2_CALDB</name>
<dbReference type="AlphaFoldDB" id="A0AAV2T8B2"/>
<organism evidence="2 3">
    <name type="scientific">Calicophoron daubneyi</name>
    <name type="common">Rumen fluke</name>
    <name type="synonym">Paramphistomum daubneyi</name>
    <dbReference type="NCBI Taxonomy" id="300641"/>
    <lineage>
        <taxon>Eukaryota</taxon>
        <taxon>Metazoa</taxon>
        <taxon>Spiralia</taxon>
        <taxon>Lophotrochozoa</taxon>
        <taxon>Platyhelminthes</taxon>
        <taxon>Trematoda</taxon>
        <taxon>Digenea</taxon>
        <taxon>Plagiorchiida</taxon>
        <taxon>Pronocephalata</taxon>
        <taxon>Paramphistomoidea</taxon>
        <taxon>Paramphistomidae</taxon>
        <taxon>Calicophoron</taxon>
    </lineage>
</organism>
<proteinExistence type="predicted"/>
<feature type="compositionally biased region" description="Polar residues" evidence="1">
    <location>
        <begin position="175"/>
        <end position="200"/>
    </location>
</feature>
<evidence type="ECO:0000256" key="1">
    <source>
        <dbReference type="SAM" id="MobiDB-lite"/>
    </source>
</evidence>
<feature type="region of interest" description="Disordered" evidence="1">
    <location>
        <begin position="165"/>
        <end position="247"/>
    </location>
</feature>
<evidence type="ECO:0000313" key="3">
    <source>
        <dbReference type="Proteomes" id="UP001497525"/>
    </source>
</evidence>
<dbReference type="EMBL" id="CAXLJL010000100">
    <property type="protein sequence ID" value="CAL5131548.1"/>
    <property type="molecule type" value="Genomic_DNA"/>
</dbReference>
<gene>
    <name evidence="2" type="ORF">CDAUBV1_LOCUS4040</name>
</gene>
<comment type="caution">
    <text evidence="2">The sequence shown here is derived from an EMBL/GenBank/DDBJ whole genome shotgun (WGS) entry which is preliminary data.</text>
</comment>
<feature type="compositionally biased region" description="Polar residues" evidence="1">
    <location>
        <begin position="78"/>
        <end position="90"/>
    </location>
</feature>
<feature type="region of interest" description="Disordered" evidence="1">
    <location>
        <begin position="78"/>
        <end position="98"/>
    </location>
</feature>
<reference evidence="2" key="1">
    <citation type="submission" date="2024-06" db="EMBL/GenBank/DDBJ databases">
        <authorList>
            <person name="Liu X."/>
            <person name="Lenzi L."/>
            <person name="Haldenby T S."/>
            <person name="Uol C."/>
        </authorList>
    </citation>
    <scope>NUCLEOTIDE SEQUENCE</scope>
</reference>
<sequence length="247" mass="26311">MHLYNPAFYFPTIQPPRIDFEIPDPTVSGDDRVRIAEVEAAFEELENELSAQVCQQLSPIGKGVGSFATAVEEFITPGTSNSLQRPNAPTRTAPVHSPLFTMGDSFNLTGETSGLDLLDNTPPMGSSRMSYSRLPRRVVGSRMTSTTTTAASITTSATVSQPTASVPLIRCPPGQRSTITVGQGSSDSIATRDLTSTHSFNDPVGGSSSGESPVQTTGLAEAESSDNLLADEEEEELLDEPAQLFRD</sequence>
<accession>A0AAV2T8B2</accession>
<feature type="compositionally biased region" description="Acidic residues" evidence="1">
    <location>
        <begin position="229"/>
        <end position="239"/>
    </location>
</feature>
<evidence type="ECO:0000313" key="2">
    <source>
        <dbReference type="EMBL" id="CAL5131548.1"/>
    </source>
</evidence>
<dbReference type="Proteomes" id="UP001497525">
    <property type="component" value="Unassembled WGS sequence"/>
</dbReference>
<protein>
    <submittedName>
        <fullName evidence="2">Uncharacterized protein</fullName>
    </submittedName>
</protein>